<protein>
    <submittedName>
        <fullName evidence="3">Helix-turn-helix domain-containing protein</fullName>
    </submittedName>
</protein>
<dbReference type="Gene3D" id="1.10.10.2910">
    <property type="match status" value="1"/>
</dbReference>
<dbReference type="SUPFAM" id="SSF47413">
    <property type="entry name" value="lambda repressor-like DNA-binding domains"/>
    <property type="match status" value="1"/>
</dbReference>
<dbReference type="CDD" id="cd00093">
    <property type="entry name" value="HTH_XRE"/>
    <property type="match status" value="1"/>
</dbReference>
<evidence type="ECO:0000313" key="4">
    <source>
        <dbReference type="Proteomes" id="UP000680805"/>
    </source>
</evidence>
<sequence>MLTPFGIAVRKLRLDKGMRLLDLAEATGRSSAFISAIETGRKPIPDAYLLSVARAMKLSAAEIRELRRAADRTRKEVPVATLPADQRELVAAFARKIDELPLSMMADLKKVILKSKSDDVPFHRKRRGIYVPPMSTEVIRGFAEKVRSTFVDNERIDFPIMEILEFKMASLLDGFHVDVQDKESMGSEEGRVVAGENIIVLREDVYEGAWKENGRDRFTACHEFAHFLMHRTVTMARMRDDGEKIYCDAEWQADTFAGSLLMSTRHLSRFKSPDDAAVQCKMSAPAAEVMWTKYQAEGRFGQ</sequence>
<dbReference type="InterPro" id="IPR010982">
    <property type="entry name" value="Lambda_DNA-bd_dom_sf"/>
</dbReference>
<dbReference type="Pfam" id="PF13560">
    <property type="entry name" value="HTH_31"/>
    <property type="match status" value="1"/>
</dbReference>
<dbReference type="SMART" id="SM00530">
    <property type="entry name" value="HTH_XRE"/>
    <property type="match status" value="1"/>
</dbReference>
<dbReference type="PANTHER" id="PTHR43236">
    <property type="entry name" value="ANTITOXIN HIGA1"/>
    <property type="match status" value="1"/>
</dbReference>
<evidence type="ECO:0000256" key="1">
    <source>
        <dbReference type="ARBA" id="ARBA00007227"/>
    </source>
</evidence>
<name>A0A975NME2_9BRAD</name>
<dbReference type="RefSeq" id="WP_215613466.1">
    <property type="nucleotide sequence ID" value="NZ_CP076135.1"/>
</dbReference>
<dbReference type="InterPro" id="IPR010359">
    <property type="entry name" value="IrrE_HExxH"/>
</dbReference>
<proteinExistence type="inferred from homology"/>
<dbReference type="PROSITE" id="PS50943">
    <property type="entry name" value="HTH_CROC1"/>
    <property type="match status" value="1"/>
</dbReference>
<gene>
    <name evidence="3" type="ORF">KMZ68_23300</name>
</gene>
<feature type="domain" description="HTH cro/C1-type" evidence="2">
    <location>
        <begin position="9"/>
        <end position="63"/>
    </location>
</feature>
<dbReference type="KEGG" id="bsei:KMZ68_23300"/>
<dbReference type="Proteomes" id="UP000680805">
    <property type="component" value="Chromosome"/>
</dbReference>
<dbReference type="PANTHER" id="PTHR43236:SF2">
    <property type="entry name" value="BLL0069 PROTEIN"/>
    <property type="match status" value="1"/>
</dbReference>
<organism evidence="3 4">
    <name type="scientific">Bradyrhizobium sediminis</name>
    <dbReference type="NCBI Taxonomy" id="2840469"/>
    <lineage>
        <taxon>Bacteria</taxon>
        <taxon>Pseudomonadati</taxon>
        <taxon>Pseudomonadota</taxon>
        <taxon>Alphaproteobacteria</taxon>
        <taxon>Hyphomicrobiales</taxon>
        <taxon>Nitrobacteraceae</taxon>
        <taxon>Bradyrhizobium</taxon>
    </lineage>
</organism>
<accession>A0A975NME2</accession>
<dbReference type="AlphaFoldDB" id="A0A975NME2"/>
<dbReference type="InterPro" id="IPR052345">
    <property type="entry name" value="Rad_response_metalloprotease"/>
</dbReference>
<dbReference type="Gene3D" id="1.10.260.40">
    <property type="entry name" value="lambda repressor-like DNA-binding domains"/>
    <property type="match status" value="1"/>
</dbReference>
<dbReference type="GO" id="GO:0003677">
    <property type="term" value="F:DNA binding"/>
    <property type="evidence" value="ECO:0007669"/>
    <property type="project" value="InterPro"/>
</dbReference>
<dbReference type="Pfam" id="PF06114">
    <property type="entry name" value="Peptidase_M78"/>
    <property type="match status" value="1"/>
</dbReference>
<reference evidence="3" key="1">
    <citation type="submission" date="2021-06" db="EMBL/GenBank/DDBJ databases">
        <title>Bradyrhizobium sp. S2-11-2 Genome sequencing.</title>
        <authorList>
            <person name="Jin L."/>
        </authorList>
    </citation>
    <scope>NUCLEOTIDE SEQUENCE</scope>
    <source>
        <strain evidence="3">S2-11-2</strain>
    </source>
</reference>
<dbReference type="EMBL" id="CP076135">
    <property type="protein sequence ID" value="QWG17843.1"/>
    <property type="molecule type" value="Genomic_DNA"/>
</dbReference>
<comment type="similarity">
    <text evidence="1">Belongs to the short-chain fatty acyl-CoA assimilation regulator (ScfR) family.</text>
</comment>
<evidence type="ECO:0000313" key="3">
    <source>
        <dbReference type="EMBL" id="QWG17843.1"/>
    </source>
</evidence>
<evidence type="ECO:0000259" key="2">
    <source>
        <dbReference type="PROSITE" id="PS50943"/>
    </source>
</evidence>
<dbReference type="InterPro" id="IPR001387">
    <property type="entry name" value="Cro/C1-type_HTH"/>
</dbReference>